<dbReference type="EMBL" id="FONY01000035">
    <property type="protein sequence ID" value="SFF44734.1"/>
    <property type="molecule type" value="Genomic_DNA"/>
</dbReference>
<keyword evidence="3" id="KW-0697">Rotamase</keyword>
<gene>
    <name evidence="6" type="ORF">SAMN04488541_103528</name>
</gene>
<name>A0A1I2IR30_9BACT</name>
<dbReference type="STRING" id="1003.SAMN04488541_103528"/>
<keyword evidence="7" id="KW-1185">Reference proteome</keyword>
<dbReference type="InterPro" id="IPR020892">
    <property type="entry name" value="Cyclophilin-type_PPIase_CS"/>
</dbReference>
<dbReference type="PANTHER" id="PTHR45625:SF4">
    <property type="entry name" value="PEPTIDYLPROLYL ISOMERASE DOMAIN AND WD REPEAT-CONTAINING PROTEIN 1"/>
    <property type="match status" value="1"/>
</dbReference>
<keyword evidence="4 6" id="KW-0413">Isomerase</keyword>
<protein>
    <recommendedName>
        <fullName evidence="2">peptidylprolyl isomerase</fullName>
        <ecNumber evidence="2">5.2.1.8</ecNumber>
    </recommendedName>
</protein>
<proteinExistence type="inferred from homology"/>
<dbReference type="PANTHER" id="PTHR45625">
    <property type="entry name" value="PEPTIDYL-PROLYL CIS-TRANS ISOMERASE-RELATED"/>
    <property type="match status" value="1"/>
</dbReference>
<dbReference type="EC" id="5.2.1.8" evidence="2"/>
<accession>A0A1I2IR30</accession>
<dbReference type="GO" id="GO:0006457">
    <property type="term" value="P:protein folding"/>
    <property type="evidence" value="ECO:0007669"/>
    <property type="project" value="InterPro"/>
</dbReference>
<dbReference type="Proteomes" id="UP000199513">
    <property type="component" value="Unassembled WGS sequence"/>
</dbReference>
<dbReference type="InterPro" id="IPR029000">
    <property type="entry name" value="Cyclophilin-like_dom_sf"/>
</dbReference>
<dbReference type="InterPro" id="IPR002130">
    <property type="entry name" value="Cyclophilin-type_PPIase_dom"/>
</dbReference>
<dbReference type="AlphaFoldDB" id="A0A1I2IR30"/>
<evidence type="ECO:0000313" key="7">
    <source>
        <dbReference type="Proteomes" id="UP000199513"/>
    </source>
</evidence>
<dbReference type="GO" id="GO:0003755">
    <property type="term" value="F:peptidyl-prolyl cis-trans isomerase activity"/>
    <property type="evidence" value="ECO:0007669"/>
    <property type="project" value="UniProtKB-KW"/>
</dbReference>
<feature type="domain" description="PPIase cyclophilin-type" evidence="5">
    <location>
        <begin position="76"/>
        <end position="251"/>
    </location>
</feature>
<evidence type="ECO:0000256" key="1">
    <source>
        <dbReference type="ARBA" id="ARBA00007365"/>
    </source>
</evidence>
<dbReference type="CDD" id="cd00317">
    <property type="entry name" value="cyclophilin"/>
    <property type="match status" value="1"/>
</dbReference>
<comment type="similarity">
    <text evidence="1">Belongs to the cyclophilin-type PPIase family.</text>
</comment>
<evidence type="ECO:0000313" key="6">
    <source>
        <dbReference type="EMBL" id="SFF44734.1"/>
    </source>
</evidence>
<dbReference type="PROSITE" id="PS00170">
    <property type="entry name" value="CSA_PPIASE_1"/>
    <property type="match status" value="1"/>
</dbReference>
<dbReference type="Pfam" id="PF00160">
    <property type="entry name" value="Pro_isomerase"/>
    <property type="match status" value="1"/>
</dbReference>
<dbReference type="PROSITE" id="PS50072">
    <property type="entry name" value="CSA_PPIASE_2"/>
    <property type="match status" value="1"/>
</dbReference>
<sequence>MKNLCAIFLIGLCLACSESQESRKSNAKVENKATKQVEKKEVNLQDILLDNQNVTEVLTKYGEQNPETVVLISTRLGDIKVKLYKETPLHRANFIRLAKKKYFDGTVFHRVIQDFIVQGGGFDTPRPSVGKYTIPSEIKPEFIHKRGALAMAREYENNPEKRSAFHDFYIVQTKKMTLPELQASAKEHKIKLTPLQINTYTTLGGAPHLDNQHTVFGEVVAGMDVVDRIAAVKTDKGGWPIEDVVIKMTVIE</sequence>
<evidence type="ECO:0000259" key="5">
    <source>
        <dbReference type="PROSITE" id="PS50072"/>
    </source>
</evidence>
<reference evidence="6 7" key="1">
    <citation type="submission" date="2016-10" db="EMBL/GenBank/DDBJ databases">
        <authorList>
            <person name="de Groot N.N."/>
        </authorList>
    </citation>
    <scope>NUCLEOTIDE SEQUENCE [LARGE SCALE GENOMIC DNA]</scope>
    <source>
        <strain>GEY</strain>
        <strain evidence="7">DSM 9560</strain>
    </source>
</reference>
<dbReference type="SUPFAM" id="SSF50891">
    <property type="entry name" value="Cyclophilin-like"/>
    <property type="match status" value="1"/>
</dbReference>
<dbReference type="RefSeq" id="WP_091548697.1">
    <property type="nucleotide sequence ID" value="NZ_FONY01000035.1"/>
</dbReference>
<dbReference type="Gene3D" id="2.40.100.10">
    <property type="entry name" value="Cyclophilin-like"/>
    <property type="match status" value="1"/>
</dbReference>
<evidence type="ECO:0000256" key="3">
    <source>
        <dbReference type="ARBA" id="ARBA00023110"/>
    </source>
</evidence>
<evidence type="ECO:0000256" key="2">
    <source>
        <dbReference type="ARBA" id="ARBA00013194"/>
    </source>
</evidence>
<dbReference type="OrthoDB" id="9807797at2"/>
<dbReference type="InterPro" id="IPR044666">
    <property type="entry name" value="Cyclophilin_A-like"/>
</dbReference>
<evidence type="ECO:0000256" key="4">
    <source>
        <dbReference type="ARBA" id="ARBA00023235"/>
    </source>
</evidence>
<organism evidence="6 7">
    <name type="scientific">Thermoflexibacter ruber</name>
    <dbReference type="NCBI Taxonomy" id="1003"/>
    <lineage>
        <taxon>Bacteria</taxon>
        <taxon>Pseudomonadati</taxon>
        <taxon>Bacteroidota</taxon>
        <taxon>Cytophagia</taxon>
        <taxon>Cytophagales</taxon>
        <taxon>Thermoflexibacteraceae</taxon>
        <taxon>Thermoflexibacter</taxon>
    </lineage>
</organism>